<evidence type="ECO:0000313" key="2">
    <source>
        <dbReference type="Proteomes" id="UP001642464"/>
    </source>
</evidence>
<sequence>MFSEIFRLRGFQAELSRLSSRSRYNAAFQSSIFEPPSEQLQSTFVPAGKRRDQTTAEIFGNYDEKDLRAMPKTFVPKEDNMSARQRKYHFLCSEVLPASNYPLPVPEAGEERRASGYPEVQDEDEDPRIDTALVRQMQLSSNMFGRAAEVKPEVVHDPSNRLMPNDFVWHSHPEKPLSPRMDSKTHSDRAYEQKCSQVFEYQSPEVRKMHAAQKMQEKKEEEESVLKRRANAFYSDLFGRSAAYDNQEAMLSARRGKNRTSHEEHLIVHQDWSDCRTELLPGARKGQDATPQVRRSEELHQARIFGEENGSWKSPSKLEAVSHDNSEKIKYSDGMSTRQLQQGHLKATLQSDDFYKNASNIKEWEVIELHVSGLPHDADDVPTPFRRYCHSPKCQGIAWRTASLHLRTAQLHDEERRVHETKVDKTWLVDTQFLHVSLTFATPGFSNFSFPGKCKSNPRNNVFGRLASVSLQTHVNLMQWISEAFPLGPNGSVRPSLAPFAS</sequence>
<proteinExistence type="predicted"/>
<reference evidence="1 2" key="1">
    <citation type="submission" date="2024-02" db="EMBL/GenBank/DDBJ databases">
        <authorList>
            <person name="Chen Y."/>
            <person name="Shah S."/>
            <person name="Dougan E. K."/>
            <person name="Thang M."/>
            <person name="Chan C."/>
        </authorList>
    </citation>
    <scope>NUCLEOTIDE SEQUENCE [LARGE SCALE GENOMIC DNA]</scope>
</reference>
<name>A0ABP0QLR8_9DINO</name>
<dbReference type="EMBL" id="CAXAMM010039651">
    <property type="protein sequence ID" value="CAK9088056.1"/>
    <property type="molecule type" value="Genomic_DNA"/>
</dbReference>
<evidence type="ECO:0000313" key="1">
    <source>
        <dbReference type="EMBL" id="CAK9088056.1"/>
    </source>
</evidence>
<comment type="caution">
    <text evidence="1">The sequence shown here is derived from an EMBL/GenBank/DDBJ whole genome shotgun (WGS) entry which is preliminary data.</text>
</comment>
<protein>
    <submittedName>
        <fullName evidence="1">Uncharacterized protein</fullName>
    </submittedName>
</protein>
<dbReference type="Proteomes" id="UP001642464">
    <property type="component" value="Unassembled WGS sequence"/>
</dbReference>
<organism evidence="1 2">
    <name type="scientific">Durusdinium trenchii</name>
    <dbReference type="NCBI Taxonomy" id="1381693"/>
    <lineage>
        <taxon>Eukaryota</taxon>
        <taxon>Sar</taxon>
        <taxon>Alveolata</taxon>
        <taxon>Dinophyceae</taxon>
        <taxon>Suessiales</taxon>
        <taxon>Symbiodiniaceae</taxon>
        <taxon>Durusdinium</taxon>
    </lineage>
</organism>
<gene>
    <name evidence="1" type="ORF">SCF082_LOCUS41591</name>
</gene>
<accession>A0ABP0QLR8</accession>
<keyword evidence="2" id="KW-1185">Reference proteome</keyword>